<evidence type="ECO:0000259" key="1">
    <source>
        <dbReference type="Pfam" id="PF05239"/>
    </source>
</evidence>
<protein>
    <recommendedName>
        <fullName evidence="1">PRC-barrel domain-containing protein</fullName>
    </recommendedName>
</protein>
<evidence type="ECO:0000313" key="3">
    <source>
        <dbReference type="Proteomes" id="UP000501914"/>
    </source>
</evidence>
<dbReference type="EMBL" id="CP048852">
    <property type="protein sequence ID" value="QIW80823.1"/>
    <property type="molecule type" value="Genomic_DNA"/>
</dbReference>
<dbReference type="InterPro" id="IPR027275">
    <property type="entry name" value="PRC-brl_dom"/>
</dbReference>
<dbReference type="Proteomes" id="UP000501914">
    <property type="component" value="Chromosome"/>
</dbReference>
<proteinExistence type="predicted"/>
<accession>A0A6H0WNE0</accession>
<dbReference type="Pfam" id="PF05239">
    <property type="entry name" value="PRC"/>
    <property type="match status" value="1"/>
</dbReference>
<dbReference type="AlphaFoldDB" id="A0A6H0WNE0"/>
<dbReference type="RefSeq" id="WP_167872978.1">
    <property type="nucleotide sequence ID" value="NZ_CP048852.1"/>
</dbReference>
<dbReference type="KEGG" id="bteq:G4P54_13985"/>
<name>A0A6H0WNE0_9BACI</name>
<keyword evidence="3" id="KW-1185">Reference proteome</keyword>
<dbReference type="InterPro" id="IPR011033">
    <property type="entry name" value="PRC_barrel-like_sf"/>
</dbReference>
<dbReference type="SUPFAM" id="SSF50346">
    <property type="entry name" value="PRC-barrel domain"/>
    <property type="match status" value="1"/>
</dbReference>
<feature type="domain" description="PRC-barrel" evidence="1">
    <location>
        <begin position="23"/>
        <end position="63"/>
    </location>
</feature>
<gene>
    <name evidence="2" type="ORF">G4P54_13985</name>
</gene>
<reference evidence="2 3" key="1">
    <citation type="submission" date="2020-02" db="EMBL/GenBank/DDBJ databases">
        <title>Genome sequencing, annotation and comparative genomic analysis of Bacillus tequilensis EA-CB0015, an effective biological control agent against Pseudocercospora fijiensis in banana plants.</title>
        <authorList>
            <person name="Cuellar-Gaviria T.Z."/>
            <person name="Ju K.-S."/>
            <person name="Villegas-Escobar V."/>
        </authorList>
    </citation>
    <scope>NUCLEOTIDE SEQUENCE [LARGE SCALE GENOMIC DNA]</scope>
    <source>
        <strain evidence="2 3">EA-CB0015</strain>
    </source>
</reference>
<sequence length="174" mass="19733">MSQRRKAKPKPVQQKVVDHTLRTCHEVEGFPVYSERTSCYLGTISDICFSLKGNCLGFILAQKRFLHHHHALLQACDISCILDDRILASVSSDQLLPLPKSCFTYEQMKMKFVKSQEGDILGMLEDVYFCLDRGIIVAYELSDGFFSDLAGSKRQIQRADSLVEVRKDEIVLNG</sequence>
<organism evidence="2 3">
    <name type="scientific">Bacillus tequilensis</name>
    <dbReference type="NCBI Taxonomy" id="227866"/>
    <lineage>
        <taxon>Bacteria</taxon>
        <taxon>Bacillati</taxon>
        <taxon>Bacillota</taxon>
        <taxon>Bacilli</taxon>
        <taxon>Bacillales</taxon>
        <taxon>Bacillaceae</taxon>
        <taxon>Bacillus</taxon>
    </lineage>
</organism>
<evidence type="ECO:0000313" key="2">
    <source>
        <dbReference type="EMBL" id="QIW80823.1"/>
    </source>
</evidence>